<organism>
    <name type="scientific">Pediculus humanus subsp. corporis</name>
    <name type="common">Body louse</name>
    <dbReference type="NCBI Taxonomy" id="121224"/>
    <lineage>
        <taxon>Eukaryota</taxon>
        <taxon>Metazoa</taxon>
        <taxon>Ecdysozoa</taxon>
        <taxon>Arthropoda</taxon>
        <taxon>Hexapoda</taxon>
        <taxon>Insecta</taxon>
        <taxon>Pterygota</taxon>
        <taxon>Neoptera</taxon>
        <taxon>Paraneoptera</taxon>
        <taxon>Psocodea</taxon>
        <taxon>Troctomorpha</taxon>
        <taxon>Phthiraptera</taxon>
        <taxon>Anoplura</taxon>
        <taxon>Pediculidae</taxon>
        <taxon>Pediculus</taxon>
    </lineage>
</organism>
<dbReference type="EnsemblMetazoa" id="PHUM220530-RA">
    <property type="protein sequence ID" value="PHUM220530-PA"/>
    <property type="gene ID" value="PHUM220530"/>
</dbReference>
<reference evidence="1" key="2">
    <citation type="submission" date="2007-04" db="EMBL/GenBank/DDBJ databases">
        <title>The genome of the human body louse.</title>
        <authorList>
            <consortium name="The Human Body Louse Genome Consortium"/>
            <person name="Kirkness E."/>
            <person name="Walenz B."/>
            <person name="Hass B."/>
            <person name="Bruggner R."/>
            <person name="Strausberg R."/>
        </authorList>
    </citation>
    <scope>NUCLEOTIDE SEQUENCE</scope>
    <source>
        <strain evidence="1">USDA</strain>
    </source>
</reference>
<sequence>MPICFKCHEAVQCAAKDNIMKKKTILEKKYGANSDEAKSKIISDPFIFMWIPGPEDPPPQPKCYTNPYKPEYDLTIDMLTGKGEFKQRKYPIPKYLRRYDETNTDIDGNVNLIFFFLF</sequence>
<dbReference type="RefSeq" id="XP_002425780.1">
    <property type="nucleotide sequence ID" value="XM_002425735.1"/>
</dbReference>
<dbReference type="AlphaFoldDB" id="E0VI36"/>
<evidence type="ECO:0000313" key="3">
    <source>
        <dbReference type="Proteomes" id="UP000009046"/>
    </source>
</evidence>
<dbReference type="VEuPathDB" id="VectorBase:PHUM220530"/>
<name>E0VI36_PEDHC</name>
<dbReference type="KEGG" id="phu:Phum_PHUM220530"/>
<dbReference type="EMBL" id="DS235184">
    <property type="protein sequence ID" value="EEB13042.1"/>
    <property type="molecule type" value="Genomic_DNA"/>
</dbReference>
<accession>E0VI36</accession>
<dbReference type="InParanoid" id="E0VI36"/>
<gene>
    <name evidence="2" type="primary">8237740</name>
    <name evidence="1" type="ORF">Phum_PHUM220530</name>
</gene>
<keyword evidence="3" id="KW-1185">Reference proteome</keyword>
<dbReference type="HOGENOM" id="CLU_2075948_0_0_1"/>
<reference evidence="2" key="3">
    <citation type="submission" date="2021-02" db="UniProtKB">
        <authorList>
            <consortium name="EnsemblMetazoa"/>
        </authorList>
    </citation>
    <scope>IDENTIFICATION</scope>
    <source>
        <strain evidence="2">USDA</strain>
    </source>
</reference>
<proteinExistence type="predicted"/>
<dbReference type="CTD" id="8237740"/>
<protein>
    <submittedName>
        <fullName evidence="1 2">Uncharacterized protein</fullName>
    </submittedName>
</protein>
<dbReference type="Proteomes" id="UP000009046">
    <property type="component" value="Unassembled WGS sequence"/>
</dbReference>
<reference evidence="1" key="1">
    <citation type="submission" date="2007-04" db="EMBL/GenBank/DDBJ databases">
        <title>Annotation of Pediculus humanus corporis strain USDA.</title>
        <authorList>
            <person name="Kirkness E."/>
            <person name="Hannick L."/>
            <person name="Hass B."/>
            <person name="Bruggner R."/>
            <person name="Lawson D."/>
            <person name="Bidwell S."/>
            <person name="Joardar V."/>
            <person name="Caler E."/>
            <person name="Walenz B."/>
            <person name="Inman J."/>
            <person name="Schobel S."/>
            <person name="Galinsky K."/>
            <person name="Amedeo P."/>
            <person name="Strausberg R."/>
        </authorList>
    </citation>
    <scope>NUCLEOTIDE SEQUENCE</scope>
    <source>
        <strain evidence="1">USDA</strain>
    </source>
</reference>
<dbReference type="GeneID" id="8237740"/>
<dbReference type="EMBL" id="AAZO01002548">
    <property type="status" value="NOT_ANNOTATED_CDS"/>
    <property type="molecule type" value="Genomic_DNA"/>
</dbReference>
<evidence type="ECO:0000313" key="2">
    <source>
        <dbReference type="EnsemblMetazoa" id="PHUM220530-PA"/>
    </source>
</evidence>
<evidence type="ECO:0000313" key="1">
    <source>
        <dbReference type="EMBL" id="EEB13042.1"/>
    </source>
</evidence>